<dbReference type="CDD" id="cd00093">
    <property type="entry name" value="HTH_XRE"/>
    <property type="match status" value="1"/>
</dbReference>
<evidence type="ECO:0000313" key="3">
    <source>
        <dbReference type="Proteomes" id="UP000183050"/>
    </source>
</evidence>
<dbReference type="PROSITE" id="PS50943">
    <property type="entry name" value="HTH_CROC1"/>
    <property type="match status" value="1"/>
</dbReference>
<sequence>MEPLATNLRKQARLLGLSNAEVARRAGLTDRRYGNYVTGDREPDLATLLRISETLQTTPNDLLGIRPAGDEDAQSKQLRRLVEIAGAMRSGDLQLLIIQAEAIVAARAADAG</sequence>
<dbReference type="GO" id="GO:0003677">
    <property type="term" value="F:DNA binding"/>
    <property type="evidence" value="ECO:0007669"/>
    <property type="project" value="InterPro"/>
</dbReference>
<dbReference type="Pfam" id="PF01381">
    <property type="entry name" value="HTH_3"/>
    <property type="match status" value="1"/>
</dbReference>
<dbReference type="Proteomes" id="UP000183050">
    <property type="component" value="Chromosome"/>
</dbReference>
<dbReference type="SUPFAM" id="SSF47413">
    <property type="entry name" value="lambda repressor-like DNA-binding domains"/>
    <property type="match status" value="1"/>
</dbReference>
<dbReference type="Gene3D" id="1.10.260.40">
    <property type="entry name" value="lambda repressor-like DNA-binding domains"/>
    <property type="match status" value="1"/>
</dbReference>
<dbReference type="AlphaFoldDB" id="A0A1L3ZEH9"/>
<name>A0A1L3ZEH9_RHILE</name>
<evidence type="ECO:0000259" key="1">
    <source>
        <dbReference type="PROSITE" id="PS50943"/>
    </source>
</evidence>
<feature type="domain" description="HTH cro/C1-type" evidence="1">
    <location>
        <begin position="8"/>
        <end position="62"/>
    </location>
</feature>
<dbReference type="SMART" id="SM00530">
    <property type="entry name" value="HTH_XRE"/>
    <property type="match status" value="1"/>
</dbReference>
<gene>
    <name evidence="2" type="ORF">BMW22_22375</name>
</gene>
<evidence type="ECO:0000313" key="2">
    <source>
        <dbReference type="EMBL" id="API53991.1"/>
    </source>
</evidence>
<dbReference type="InterPro" id="IPR001387">
    <property type="entry name" value="Cro/C1-type_HTH"/>
</dbReference>
<protein>
    <submittedName>
        <fullName evidence="2">Transcriptional regulator</fullName>
    </submittedName>
</protein>
<proteinExistence type="predicted"/>
<dbReference type="EMBL" id="CP018228">
    <property type="protein sequence ID" value="API53991.1"/>
    <property type="molecule type" value="Genomic_DNA"/>
</dbReference>
<dbReference type="InterPro" id="IPR010982">
    <property type="entry name" value="Lambda_DNA-bd_dom_sf"/>
</dbReference>
<reference evidence="2 3" key="1">
    <citation type="submission" date="2016-11" db="EMBL/GenBank/DDBJ databases">
        <title>Rhizobium leguminosarum bv. viciae strain Vaf12 isolated from Vavilovia formosa root nodules from Russia, Dagestan.</title>
        <authorList>
            <person name="Kimeklis A."/>
        </authorList>
    </citation>
    <scope>NUCLEOTIDE SEQUENCE [LARGE SCALE GENOMIC DNA]</scope>
    <source>
        <strain evidence="2 3">Vaf-108</strain>
    </source>
</reference>
<accession>A0A1L3ZEH9</accession>
<organism evidence="2 3">
    <name type="scientific">Rhizobium leguminosarum</name>
    <dbReference type="NCBI Taxonomy" id="384"/>
    <lineage>
        <taxon>Bacteria</taxon>
        <taxon>Pseudomonadati</taxon>
        <taxon>Pseudomonadota</taxon>
        <taxon>Alphaproteobacteria</taxon>
        <taxon>Hyphomicrobiales</taxon>
        <taxon>Rhizobiaceae</taxon>
        <taxon>Rhizobium/Agrobacterium group</taxon>
        <taxon>Rhizobium</taxon>
    </lineage>
</organism>